<evidence type="ECO:0000313" key="2">
    <source>
        <dbReference type="EMBL" id="RSM36102.1"/>
    </source>
</evidence>
<comment type="caution">
    <text evidence="2">The sequence shown here is derived from an EMBL/GenBank/DDBJ whole genome shotgun (WGS) entry which is preliminary data.</text>
</comment>
<dbReference type="AlphaFoldDB" id="A0A428VZ54"/>
<organism evidence="2 3">
    <name type="scientific">Amycolatopsis balhimycina DSM 5908</name>
    <dbReference type="NCBI Taxonomy" id="1081091"/>
    <lineage>
        <taxon>Bacteria</taxon>
        <taxon>Bacillati</taxon>
        <taxon>Actinomycetota</taxon>
        <taxon>Actinomycetes</taxon>
        <taxon>Pseudonocardiales</taxon>
        <taxon>Pseudonocardiaceae</taxon>
        <taxon>Amycolatopsis</taxon>
    </lineage>
</organism>
<dbReference type="EMBL" id="QHHU01000092">
    <property type="protein sequence ID" value="RSM36102.1"/>
    <property type="molecule type" value="Genomic_DNA"/>
</dbReference>
<reference evidence="2 3" key="1">
    <citation type="submission" date="2018-05" db="EMBL/GenBank/DDBJ databases">
        <title>Evolution of GPA BGCs.</title>
        <authorList>
            <person name="Waglechner N."/>
            <person name="Wright G.D."/>
        </authorList>
    </citation>
    <scope>NUCLEOTIDE SEQUENCE [LARGE SCALE GENOMIC DNA]</scope>
    <source>
        <strain evidence="2 3">DSM 5908</strain>
    </source>
</reference>
<feature type="transmembrane region" description="Helical" evidence="1">
    <location>
        <begin position="55"/>
        <end position="84"/>
    </location>
</feature>
<keyword evidence="1" id="KW-0812">Transmembrane</keyword>
<keyword evidence="1" id="KW-1133">Transmembrane helix</keyword>
<accession>A0A428VZ54</accession>
<evidence type="ECO:0000313" key="3">
    <source>
        <dbReference type="Proteomes" id="UP000286716"/>
    </source>
</evidence>
<feature type="transmembrane region" description="Helical" evidence="1">
    <location>
        <begin position="18"/>
        <end position="43"/>
    </location>
</feature>
<gene>
    <name evidence="2" type="ORF">DMA12_41740</name>
</gene>
<dbReference type="Proteomes" id="UP000286716">
    <property type="component" value="Unassembled WGS sequence"/>
</dbReference>
<keyword evidence="1" id="KW-0472">Membrane</keyword>
<name>A0A428VZ54_AMYBA</name>
<evidence type="ECO:0000256" key="1">
    <source>
        <dbReference type="SAM" id="Phobius"/>
    </source>
</evidence>
<dbReference type="OrthoDB" id="3628420at2"/>
<dbReference type="RefSeq" id="WP_020640836.1">
    <property type="nucleotide sequence ID" value="NZ_QHHU01000092.1"/>
</dbReference>
<keyword evidence="3" id="KW-1185">Reference proteome</keyword>
<proteinExistence type="predicted"/>
<protein>
    <submittedName>
        <fullName evidence="2">Uncharacterized protein</fullName>
    </submittedName>
</protein>
<feature type="transmembrane region" description="Helical" evidence="1">
    <location>
        <begin position="96"/>
        <end position="116"/>
    </location>
</feature>
<sequence>MGAPEAETETTTRPGRGLAIASLAIGASGLTLAVATWAAWLIIRPELVSAWVYSWVAQAFVLVLGALWFALLPISVLALVFGVCAGARTRPGFGRIGATLAVVTALLALAGAAVFATTSWRHVGPPVAYFDTQTGSPRQGSARVGITRS</sequence>